<dbReference type="RefSeq" id="WP_283415339.1">
    <property type="nucleotide sequence ID" value="NZ_FXUO01000001.1"/>
</dbReference>
<protein>
    <recommendedName>
        <fullName evidence="3">Transposase</fullName>
    </recommendedName>
</protein>
<keyword evidence="2" id="KW-1185">Reference proteome</keyword>
<accession>A0ABY1QZ36</accession>
<sequence>MILLEWLIARRIALLPSVLKSRTTECISDFRNLGNLSIGHLFFLERILYLPQVIIPDRPLSYVNSGYPESLNSWILECLSLTSQTILPAISPANFLVQINNIRLHSSSKWLSLSCSGFVWLYEHQRICEALWFTLSKGD</sequence>
<reference evidence="1 2" key="1">
    <citation type="submission" date="2017-05" db="EMBL/GenBank/DDBJ databases">
        <authorList>
            <person name="Varghese N."/>
            <person name="Submissions S."/>
        </authorList>
    </citation>
    <scope>NUCLEOTIDE SEQUENCE [LARGE SCALE GENOMIC DNA]</scope>
    <source>
        <strain evidence="1 2">DSM 18015</strain>
    </source>
</reference>
<organism evidence="1 2">
    <name type="scientific">Epilithonimonas pallida</name>
    <dbReference type="NCBI Taxonomy" id="373671"/>
    <lineage>
        <taxon>Bacteria</taxon>
        <taxon>Pseudomonadati</taxon>
        <taxon>Bacteroidota</taxon>
        <taxon>Flavobacteriia</taxon>
        <taxon>Flavobacteriales</taxon>
        <taxon>Weeksellaceae</taxon>
        <taxon>Chryseobacterium group</taxon>
        <taxon>Epilithonimonas</taxon>
    </lineage>
</organism>
<evidence type="ECO:0000313" key="1">
    <source>
        <dbReference type="EMBL" id="SMP88242.1"/>
    </source>
</evidence>
<name>A0ABY1QZ36_9FLAO</name>
<evidence type="ECO:0008006" key="3">
    <source>
        <dbReference type="Google" id="ProtNLM"/>
    </source>
</evidence>
<evidence type="ECO:0000313" key="2">
    <source>
        <dbReference type="Proteomes" id="UP001158050"/>
    </source>
</evidence>
<proteinExistence type="predicted"/>
<comment type="caution">
    <text evidence="1">The sequence shown here is derived from an EMBL/GenBank/DDBJ whole genome shotgun (WGS) entry which is preliminary data.</text>
</comment>
<dbReference type="Proteomes" id="UP001158050">
    <property type="component" value="Unassembled WGS sequence"/>
</dbReference>
<dbReference type="EMBL" id="FXUO01000001">
    <property type="protein sequence ID" value="SMP88242.1"/>
    <property type="molecule type" value="Genomic_DNA"/>
</dbReference>
<gene>
    <name evidence="1" type="ORF">SAMN05421679_101445</name>
</gene>